<dbReference type="CDD" id="cd13597">
    <property type="entry name" value="PBP2_lipoprotein_Tp32"/>
    <property type="match status" value="1"/>
</dbReference>
<accession>A0ABW8TQP8</accession>
<dbReference type="PANTHER" id="PTHR30429:SF1">
    <property type="entry name" value="D-METHIONINE-BINDING LIPOPROTEIN METQ-RELATED"/>
    <property type="match status" value="1"/>
</dbReference>
<keyword evidence="4" id="KW-0564">Palmitate</keyword>
<evidence type="ECO:0000256" key="6">
    <source>
        <dbReference type="PIRNR" id="PIRNR002854"/>
    </source>
</evidence>
<dbReference type="RefSeq" id="WP_406764274.1">
    <property type="nucleotide sequence ID" value="NZ_JBJHZY010000001.1"/>
</dbReference>
<gene>
    <name evidence="7" type="ORF">ACJDUH_06145</name>
</gene>
<dbReference type="PROSITE" id="PS51257">
    <property type="entry name" value="PROKAR_LIPOPROTEIN"/>
    <property type="match status" value="1"/>
</dbReference>
<comment type="caution">
    <text evidence="7">The sequence shown here is derived from an EMBL/GenBank/DDBJ whole genome shotgun (WGS) entry which is preliminary data.</text>
</comment>
<evidence type="ECO:0000256" key="2">
    <source>
        <dbReference type="ARBA" id="ARBA00022729"/>
    </source>
</evidence>
<organism evidence="7 8">
    <name type="scientific">Candidatus Clostridium radicumherbarum</name>
    <dbReference type="NCBI Taxonomy" id="3381662"/>
    <lineage>
        <taxon>Bacteria</taxon>
        <taxon>Bacillati</taxon>
        <taxon>Bacillota</taxon>
        <taxon>Clostridia</taxon>
        <taxon>Eubacteriales</taxon>
        <taxon>Clostridiaceae</taxon>
        <taxon>Clostridium</taxon>
    </lineage>
</organism>
<dbReference type="EMBL" id="JBJHZY010000001">
    <property type="protein sequence ID" value="MFL0267679.1"/>
    <property type="molecule type" value="Genomic_DNA"/>
</dbReference>
<keyword evidence="2" id="KW-0732">Signal</keyword>
<sequence>MKKTIAIILSTIIGASILSGCSTKPASTAASSDEPLKVGVTAGPHEQVAEKVKEVAEKNGLKIKIVTFNDYVQPNKQLFEKQIDVNIYQHEPYLKKFNEDQNMNLVKVANAVNFPMGVYSQKIKNLDELKDGDKVSLPNDPTNEARALILLEAAKVIKLKSGVGVNATIRDVAENPKNLKFIELEAAMVPRSLTEVAAAAINTNFAMEAKLDPVKDAIFIEPKDSPWVNIIVARPDNQNDPRIKKLVEAYHSDEVKKYIEDTFKGSVIPGF</sequence>
<evidence type="ECO:0000256" key="4">
    <source>
        <dbReference type="ARBA" id="ARBA00023139"/>
    </source>
</evidence>
<proteinExistence type="inferred from homology"/>
<dbReference type="Pfam" id="PF03180">
    <property type="entry name" value="Lipoprotein_9"/>
    <property type="match status" value="1"/>
</dbReference>
<evidence type="ECO:0000313" key="7">
    <source>
        <dbReference type="EMBL" id="MFL0267679.1"/>
    </source>
</evidence>
<reference evidence="7 8" key="1">
    <citation type="submission" date="2024-11" db="EMBL/GenBank/DDBJ databases">
        <authorList>
            <person name="Heng Y.C."/>
            <person name="Lim A.C.H."/>
            <person name="Lee J.K.Y."/>
            <person name="Kittelmann S."/>
        </authorList>
    </citation>
    <scope>NUCLEOTIDE SEQUENCE [LARGE SCALE GENOMIC DNA]</scope>
    <source>
        <strain evidence="7 8">WILCCON 0202</strain>
    </source>
</reference>
<dbReference type="SUPFAM" id="SSF53850">
    <property type="entry name" value="Periplasmic binding protein-like II"/>
    <property type="match status" value="1"/>
</dbReference>
<name>A0ABW8TQP8_9CLOT</name>
<dbReference type="Gene3D" id="3.40.190.10">
    <property type="entry name" value="Periplasmic binding protein-like II"/>
    <property type="match status" value="2"/>
</dbReference>
<dbReference type="PANTHER" id="PTHR30429">
    <property type="entry name" value="D-METHIONINE-BINDING LIPOPROTEIN METQ"/>
    <property type="match status" value="1"/>
</dbReference>
<dbReference type="InterPro" id="IPR004872">
    <property type="entry name" value="Lipoprotein_NlpA"/>
</dbReference>
<keyword evidence="3" id="KW-0472">Membrane</keyword>
<evidence type="ECO:0000256" key="3">
    <source>
        <dbReference type="ARBA" id="ARBA00023136"/>
    </source>
</evidence>
<dbReference type="Proteomes" id="UP001623661">
    <property type="component" value="Unassembled WGS sequence"/>
</dbReference>
<keyword evidence="5 6" id="KW-0449">Lipoprotein</keyword>
<dbReference type="PIRSF" id="PIRSF002854">
    <property type="entry name" value="MetQ"/>
    <property type="match status" value="1"/>
</dbReference>
<comment type="similarity">
    <text evidence="6">Belongs to the nlpA lipoprotein family.</text>
</comment>
<evidence type="ECO:0000256" key="1">
    <source>
        <dbReference type="ARBA" id="ARBA00004635"/>
    </source>
</evidence>
<protein>
    <recommendedName>
        <fullName evidence="6">Lipoprotein</fullName>
    </recommendedName>
</protein>
<evidence type="ECO:0000256" key="5">
    <source>
        <dbReference type="ARBA" id="ARBA00023288"/>
    </source>
</evidence>
<evidence type="ECO:0000313" key="8">
    <source>
        <dbReference type="Proteomes" id="UP001623661"/>
    </source>
</evidence>
<comment type="subcellular location">
    <subcellularLocation>
        <location evidence="1">Membrane</location>
        <topology evidence="1">Lipid-anchor</topology>
    </subcellularLocation>
</comment>
<keyword evidence="8" id="KW-1185">Reference proteome</keyword>
<dbReference type="NCBIfam" id="TIGR00363">
    <property type="entry name" value="MetQ/NlpA family lipoprotein"/>
    <property type="match status" value="1"/>
</dbReference>